<evidence type="ECO:0000313" key="2">
    <source>
        <dbReference type="Proteomes" id="UP000285908"/>
    </source>
</evidence>
<dbReference type="EMBL" id="RQXX01000001">
    <property type="protein sequence ID" value="RVV99695.1"/>
    <property type="molecule type" value="Genomic_DNA"/>
</dbReference>
<protein>
    <submittedName>
        <fullName evidence="1">Uncharacterized protein</fullName>
    </submittedName>
</protein>
<dbReference type="OrthoDB" id="7456251at2"/>
<reference evidence="1 2" key="1">
    <citation type="submission" date="2018-11" db="EMBL/GenBank/DDBJ databases">
        <title>Mesobaculum littorinae gen. nov., sp. nov., isolated from Littorina scabra that represents a novel genus of the order Rhodobacteraceae.</title>
        <authorList>
            <person name="Li F."/>
        </authorList>
    </citation>
    <scope>NUCLEOTIDE SEQUENCE [LARGE SCALE GENOMIC DNA]</scope>
    <source>
        <strain evidence="1 2">M0103</strain>
    </source>
</reference>
<organism evidence="1 2">
    <name type="scientific">Mesobaculum littorinae</name>
    <dbReference type="NCBI Taxonomy" id="2486419"/>
    <lineage>
        <taxon>Bacteria</taxon>
        <taxon>Pseudomonadati</taxon>
        <taxon>Pseudomonadota</taxon>
        <taxon>Alphaproteobacteria</taxon>
        <taxon>Rhodobacterales</taxon>
        <taxon>Roseobacteraceae</taxon>
        <taxon>Mesobaculum</taxon>
    </lineage>
</organism>
<proteinExistence type="predicted"/>
<dbReference type="RefSeq" id="WP_127905138.1">
    <property type="nucleotide sequence ID" value="NZ_RQXX01000001.1"/>
</dbReference>
<dbReference type="AlphaFoldDB" id="A0A438AM67"/>
<evidence type="ECO:0000313" key="1">
    <source>
        <dbReference type="EMBL" id="RVV99695.1"/>
    </source>
</evidence>
<accession>A0A438AM67</accession>
<gene>
    <name evidence="1" type="ORF">EKE94_03160</name>
</gene>
<keyword evidence="2" id="KW-1185">Reference proteome</keyword>
<sequence>MTLKIIDPVAVTEANLVGHNIPDPTPEWQAGTTYAAGDVVKVTPARRLYESVAGGNLGHAPAETVGTQWIERGPMSPWRLFDGGPGSVVTRSGQIDVRCALTSLLRGVAVINVSASQFRVTIYDGTRVTYDQTIPLIDASEIVDYVTLFTTPLTGVDLGIIDSDTADLLGGPGNQVRIRIGADGETVSCGEVIFGDVPQFGVAVSGLSSELVDYSQATIDPFGNEAIVERGYTFDRDYPVKIANNDGGRAERALARLRARRGLYYVSAATANTWGIATYGRLTRLIKTADANGWSDLNVTVEGRL</sequence>
<comment type="caution">
    <text evidence="1">The sequence shown here is derived from an EMBL/GenBank/DDBJ whole genome shotgun (WGS) entry which is preliminary data.</text>
</comment>
<dbReference type="Proteomes" id="UP000285908">
    <property type="component" value="Unassembled WGS sequence"/>
</dbReference>
<name>A0A438AM67_9RHOB</name>